<comment type="caution">
    <text evidence="2">The sequence shown here is derived from an EMBL/GenBank/DDBJ whole genome shotgun (WGS) entry which is preliminary data.</text>
</comment>
<dbReference type="AlphaFoldDB" id="A0AAW2WIQ3"/>
<gene>
    <name evidence="2" type="ORF">Slati_2468600</name>
</gene>
<proteinExistence type="predicted"/>
<evidence type="ECO:0000313" key="2">
    <source>
        <dbReference type="EMBL" id="KAL0439856.1"/>
    </source>
</evidence>
<sequence>MKILGSTEGGTVEVSLPVAWGAAEGPAMNGDGAPPVVTIDGGTEPSSKAKTLDGAAGKSLGRVGGEGHQ</sequence>
<dbReference type="EMBL" id="JACGWN010000008">
    <property type="protein sequence ID" value="KAL0439856.1"/>
    <property type="molecule type" value="Genomic_DNA"/>
</dbReference>
<feature type="region of interest" description="Disordered" evidence="1">
    <location>
        <begin position="38"/>
        <end position="69"/>
    </location>
</feature>
<protein>
    <submittedName>
        <fullName evidence="2">Uncharacterized protein</fullName>
    </submittedName>
</protein>
<organism evidence="2">
    <name type="scientific">Sesamum latifolium</name>
    <dbReference type="NCBI Taxonomy" id="2727402"/>
    <lineage>
        <taxon>Eukaryota</taxon>
        <taxon>Viridiplantae</taxon>
        <taxon>Streptophyta</taxon>
        <taxon>Embryophyta</taxon>
        <taxon>Tracheophyta</taxon>
        <taxon>Spermatophyta</taxon>
        <taxon>Magnoliopsida</taxon>
        <taxon>eudicotyledons</taxon>
        <taxon>Gunneridae</taxon>
        <taxon>Pentapetalae</taxon>
        <taxon>asterids</taxon>
        <taxon>lamiids</taxon>
        <taxon>Lamiales</taxon>
        <taxon>Pedaliaceae</taxon>
        <taxon>Sesamum</taxon>
    </lineage>
</organism>
<reference evidence="2" key="2">
    <citation type="journal article" date="2024" name="Plant">
        <title>Genomic evolution and insights into agronomic trait innovations of Sesamum species.</title>
        <authorList>
            <person name="Miao H."/>
            <person name="Wang L."/>
            <person name="Qu L."/>
            <person name="Liu H."/>
            <person name="Sun Y."/>
            <person name="Le M."/>
            <person name="Wang Q."/>
            <person name="Wei S."/>
            <person name="Zheng Y."/>
            <person name="Lin W."/>
            <person name="Duan Y."/>
            <person name="Cao H."/>
            <person name="Xiong S."/>
            <person name="Wang X."/>
            <person name="Wei L."/>
            <person name="Li C."/>
            <person name="Ma Q."/>
            <person name="Ju M."/>
            <person name="Zhao R."/>
            <person name="Li G."/>
            <person name="Mu C."/>
            <person name="Tian Q."/>
            <person name="Mei H."/>
            <person name="Zhang T."/>
            <person name="Gao T."/>
            <person name="Zhang H."/>
        </authorList>
    </citation>
    <scope>NUCLEOTIDE SEQUENCE</scope>
    <source>
        <strain evidence="2">KEN1</strain>
    </source>
</reference>
<name>A0AAW2WIQ3_9LAMI</name>
<evidence type="ECO:0000256" key="1">
    <source>
        <dbReference type="SAM" id="MobiDB-lite"/>
    </source>
</evidence>
<reference evidence="2" key="1">
    <citation type="submission" date="2020-06" db="EMBL/GenBank/DDBJ databases">
        <authorList>
            <person name="Li T."/>
            <person name="Hu X."/>
            <person name="Zhang T."/>
            <person name="Song X."/>
            <person name="Zhang H."/>
            <person name="Dai N."/>
            <person name="Sheng W."/>
            <person name="Hou X."/>
            <person name="Wei L."/>
        </authorList>
    </citation>
    <scope>NUCLEOTIDE SEQUENCE</scope>
    <source>
        <strain evidence="2">KEN1</strain>
        <tissue evidence="2">Leaf</tissue>
    </source>
</reference>
<accession>A0AAW2WIQ3</accession>